<name>A0ABM7YRL5_9BURK</name>
<evidence type="ECO:0000259" key="2">
    <source>
        <dbReference type="Pfam" id="PF20229"/>
    </source>
</evidence>
<evidence type="ECO:0000313" key="4">
    <source>
        <dbReference type="Proteomes" id="UP001057498"/>
    </source>
</evidence>
<proteinExistence type="predicted"/>
<dbReference type="Pfam" id="PF09828">
    <property type="entry name" value="ChrB_C"/>
    <property type="match status" value="1"/>
</dbReference>
<evidence type="ECO:0000313" key="3">
    <source>
        <dbReference type="EMBL" id="BDI07228.1"/>
    </source>
</evidence>
<feature type="domain" description="ChrB C-terminal" evidence="1">
    <location>
        <begin position="180"/>
        <end position="308"/>
    </location>
</feature>
<dbReference type="EMBL" id="AP025730">
    <property type="protein sequence ID" value="BDI07228.1"/>
    <property type="molecule type" value="Genomic_DNA"/>
</dbReference>
<keyword evidence="4" id="KW-1185">Reference proteome</keyword>
<organism evidence="3 4">
    <name type="scientific">Sphaerotilus microaerophilus</name>
    <dbReference type="NCBI Taxonomy" id="2914710"/>
    <lineage>
        <taxon>Bacteria</taxon>
        <taxon>Pseudomonadati</taxon>
        <taxon>Pseudomonadota</taxon>
        <taxon>Betaproteobacteria</taxon>
        <taxon>Burkholderiales</taxon>
        <taxon>Sphaerotilaceae</taxon>
        <taxon>Sphaerotilus</taxon>
    </lineage>
</organism>
<accession>A0ABM7YRL5</accession>
<reference evidence="3" key="1">
    <citation type="submission" date="2022-04" db="EMBL/GenBank/DDBJ databases">
        <title>Whole genome sequence of Sphaerotilus sp. FB-5.</title>
        <authorList>
            <person name="Takeda M."/>
            <person name="Narihara S."/>
            <person name="Akimoto M."/>
            <person name="Akimoto R."/>
            <person name="Nishiyashiki S."/>
            <person name="Murakami T."/>
        </authorList>
    </citation>
    <scope>NUCLEOTIDE SEQUENCE</scope>
    <source>
        <strain evidence="3">FB-5</strain>
    </source>
</reference>
<evidence type="ECO:0000259" key="1">
    <source>
        <dbReference type="Pfam" id="PF09828"/>
    </source>
</evidence>
<dbReference type="InterPro" id="IPR046858">
    <property type="entry name" value="ChrB_N"/>
</dbReference>
<feature type="domain" description="ChrB N-terminal" evidence="2">
    <location>
        <begin position="18"/>
        <end position="105"/>
    </location>
</feature>
<sequence>MKWLILTATLPTSPSGLRVRVWRSLKTIGCAPLREGVYVLPAGASTAKEFWAIEQVIRDGGAEAHMLEVTARDAAQEATFTALFDRSEQYADFAQSLKDARKGMAGRTEAELRKTVRTLEQQLQSILAMDFFAGKAAASAKAGLDTLRSEVERRLSPDEPAAGSGAIARLDIAAHQGRTWATRARPWVDRLATAWLVRRFVDRSPTFLWLADARQCPKSALGYDFDGAAFTHIGDKVTFEVVVAAFGLDEDAALMRLGQLVHYIDVGGIPVDEAAGVEMLVRGLQTLHTDDDALLAAAAPLFDTLYAALRQQP</sequence>
<dbReference type="RefSeq" id="WP_251970438.1">
    <property type="nucleotide sequence ID" value="NZ_AP025730.1"/>
</dbReference>
<dbReference type="InterPro" id="IPR018634">
    <property type="entry name" value="ChrB_C"/>
</dbReference>
<dbReference type="Proteomes" id="UP001057498">
    <property type="component" value="Chromosome"/>
</dbReference>
<protein>
    <submittedName>
        <fullName evidence="3">Chromate resistance exported protein</fullName>
    </submittedName>
</protein>
<gene>
    <name evidence="3" type="primary">chrB_2</name>
    <name evidence="3" type="ORF">CATMQ487_41980</name>
</gene>
<dbReference type="Pfam" id="PF20229">
    <property type="entry name" value="ChrB_N"/>
    <property type="match status" value="1"/>
</dbReference>